<dbReference type="EMBL" id="OCNJ01000017">
    <property type="protein sequence ID" value="SOE01226.1"/>
    <property type="molecule type" value="Genomic_DNA"/>
</dbReference>
<gene>
    <name evidence="4" type="ORF">SAMN05421508_11710</name>
</gene>
<dbReference type="PANTHER" id="PTHR10204:SF34">
    <property type="entry name" value="NAD(P)H DEHYDROGENASE [QUINONE] 1 ISOFORM 1"/>
    <property type="match status" value="1"/>
</dbReference>
<protein>
    <submittedName>
        <fullName evidence="4">NAD(P)H dehydrogenase (Quinone)</fullName>
    </submittedName>
</protein>
<name>A0A286H190_9PROT</name>
<dbReference type="RefSeq" id="WP_097281556.1">
    <property type="nucleotide sequence ID" value="NZ_OCNJ01000017.1"/>
</dbReference>
<dbReference type="SUPFAM" id="SSF52218">
    <property type="entry name" value="Flavoproteins"/>
    <property type="match status" value="1"/>
</dbReference>
<dbReference type="InterPro" id="IPR051545">
    <property type="entry name" value="NAD(P)H_dehydrogenase_qn"/>
</dbReference>
<keyword evidence="5" id="KW-1185">Reference proteome</keyword>
<proteinExistence type="inferred from homology"/>
<dbReference type="Gene3D" id="3.40.50.360">
    <property type="match status" value="1"/>
</dbReference>
<dbReference type="InterPro" id="IPR029039">
    <property type="entry name" value="Flavoprotein-like_sf"/>
</dbReference>
<evidence type="ECO:0000256" key="1">
    <source>
        <dbReference type="ARBA" id="ARBA00006252"/>
    </source>
</evidence>
<evidence type="ECO:0000313" key="4">
    <source>
        <dbReference type="EMBL" id="SOE01226.1"/>
    </source>
</evidence>
<reference evidence="4 5" key="1">
    <citation type="submission" date="2017-09" db="EMBL/GenBank/DDBJ databases">
        <authorList>
            <person name="Ehlers B."/>
            <person name="Leendertz F.H."/>
        </authorList>
    </citation>
    <scope>NUCLEOTIDE SEQUENCE [LARGE SCALE GENOMIC DNA]</scope>
    <source>
        <strain evidence="4 5">USBA 140</strain>
    </source>
</reference>
<dbReference type="GO" id="GO:0003955">
    <property type="term" value="F:NAD(P)H dehydrogenase (quinone) activity"/>
    <property type="evidence" value="ECO:0007669"/>
    <property type="project" value="TreeGrafter"/>
</dbReference>
<keyword evidence="2" id="KW-0560">Oxidoreductase</keyword>
<dbReference type="OrthoDB" id="9798454at2"/>
<dbReference type="PANTHER" id="PTHR10204">
    <property type="entry name" value="NAD P H OXIDOREDUCTASE-RELATED"/>
    <property type="match status" value="1"/>
</dbReference>
<dbReference type="AlphaFoldDB" id="A0A286H190"/>
<evidence type="ECO:0000259" key="3">
    <source>
        <dbReference type="Pfam" id="PF02525"/>
    </source>
</evidence>
<dbReference type="GO" id="GO:0005829">
    <property type="term" value="C:cytosol"/>
    <property type="evidence" value="ECO:0007669"/>
    <property type="project" value="TreeGrafter"/>
</dbReference>
<feature type="domain" description="Flavodoxin-like fold" evidence="3">
    <location>
        <begin position="1"/>
        <end position="184"/>
    </location>
</feature>
<evidence type="ECO:0000313" key="5">
    <source>
        <dbReference type="Proteomes" id="UP000219621"/>
    </source>
</evidence>
<sequence length="207" mass="21640">MPALIVTANPDPNSLTAAVARAIADGARRAGSDATVADLTAEGFDPRYGAADRAAFLQGQSVPADVAREQARIDAADALVLVFPVYWWSMPAILKGWIDRVFTRDWAYSDTTGKVIGLLRDRPVHLVALAAADQDAFDRHGHSAAIDSSLARGIFGYCGLTAETTILYGVENGDAALIADHLRHAGALGESLAATATSSARAAVPAQ</sequence>
<dbReference type="Proteomes" id="UP000219621">
    <property type="component" value="Unassembled WGS sequence"/>
</dbReference>
<accession>A0A286H190</accession>
<organism evidence="4 5">
    <name type="scientific">Caenispirillum bisanense</name>
    <dbReference type="NCBI Taxonomy" id="414052"/>
    <lineage>
        <taxon>Bacteria</taxon>
        <taxon>Pseudomonadati</taxon>
        <taxon>Pseudomonadota</taxon>
        <taxon>Alphaproteobacteria</taxon>
        <taxon>Rhodospirillales</taxon>
        <taxon>Novispirillaceae</taxon>
        <taxon>Caenispirillum</taxon>
    </lineage>
</organism>
<dbReference type="Pfam" id="PF02525">
    <property type="entry name" value="Flavodoxin_2"/>
    <property type="match status" value="1"/>
</dbReference>
<comment type="similarity">
    <text evidence="1">Belongs to the NAD(P)H dehydrogenase (quinone) family.</text>
</comment>
<dbReference type="InterPro" id="IPR003680">
    <property type="entry name" value="Flavodoxin_fold"/>
</dbReference>
<evidence type="ECO:0000256" key="2">
    <source>
        <dbReference type="ARBA" id="ARBA00023002"/>
    </source>
</evidence>